<dbReference type="GO" id="GO:0051082">
    <property type="term" value="F:unfolded protein binding"/>
    <property type="evidence" value="ECO:0007669"/>
    <property type="project" value="InterPro"/>
</dbReference>
<dbReference type="PROSITE" id="PS00329">
    <property type="entry name" value="HSP70_2"/>
    <property type="match status" value="1"/>
</dbReference>
<dbReference type="NCBIfam" id="NF003520">
    <property type="entry name" value="PRK05183.1"/>
    <property type="match status" value="1"/>
</dbReference>
<evidence type="ECO:0000256" key="7">
    <source>
        <dbReference type="HAMAP-Rule" id="MF_00332"/>
    </source>
</evidence>
<feature type="modified residue" description="Phosphothreonine; by autocatalysis" evidence="7">
    <location>
        <position position="198"/>
    </location>
</feature>
<dbReference type="NCBIfam" id="TIGR02350">
    <property type="entry name" value="prok_dnaK"/>
    <property type="match status" value="1"/>
</dbReference>
<dbReference type="InterPro" id="IPR013126">
    <property type="entry name" value="Hsp_70_fam"/>
</dbReference>
<evidence type="ECO:0000256" key="9">
    <source>
        <dbReference type="SAM" id="Coils"/>
    </source>
</evidence>
<gene>
    <name evidence="7" type="primary">dnaK</name>
    <name evidence="11" type="ORF">COX64_05100</name>
</gene>
<dbReference type="Pfam" id="PF00012">
    <property type="entry name" value="HSP70"/>
    <property type="match status" value="1"/>
</dbReference>
<dbReference type="Gene3D" id="2.60.34.10">
    <property type="entry name" value="Substrate Binding Domain Of DNAk, Chain A, domain 1"/>
    <property type="match status" value="1"/>
</dbReference>
<dbReference type="FunFam" id="3.30.30.30:FF:000005">
    <property type="entry name" value="Heat shock protein ssb1"/>
    <property type="match status" value="1"/>
</dbReference>
<evidence type="ECO:0000256" key="8">
    <source>
        <dbReference type="RuleBase" id="RU003322"/>
    </source>
</evidence>
<feature type="coiled-coil region" evidence="9">
    <location>
        <begin position="247"/>
        <end position="274"/>
    </location>
</feature>
<feature type="compositionally biased region" description="Low complexity" evidence="10">
    <location>
        <begin position="606"/>
        <end position="627"/>
    </location>
</feature>
<dbReference type="AlphaFoldDB" id="A0A2M7W0I9"/>
<name>A0A2M7W0I9_9BACT</name>
<dbReference type="SUPFAM" id="SSF53067">
    <property type="entry name" value="Actin-like ATPase domain"/>
    <property type="match status" value="2"/>
</dbReference>
<dbReference type="InterPro" id="IPR029048">
    <property type="entry name" value="HSP70_C_sf"/>
</dbReference>
<comment type="induction">
    <text evidence="7">By stress conditions e.g. heat shock.</text>
</comment>
<keyword evidence="4 7" id="KW-0067">ATP-binding</keyword>
<evidence type="ECO:0000256" key="2">
    <source>
        <dbReference type="ARBA" id="ARBA00022553"/>
    </source>
</evidence>
<dbReference type="FunFam" id="3.90.640.10:FF:000003">
    <property type="entry name" value="Molecular chaperone DnaK"/>
    <property type="match status" value="1"/>
</dbReference>
<keyword evidence="5 7" id="KW-0346">Stress response</keyword>
<dbReference type="InterPro" id="IPR029047">
    <property type="entry name" value="HSP70_peptide-bd_sf"/>
</dbReference>
<evidence type="ECO:0000256" key="3">
    <source>
        <dbReference type="ARBA" id="ARBA00022741"/>
    </source>
</evidence>
<protein>
    <recommendedName>
        <fullName evidence="7">Chaperone protein DnaK</fullName>
    </recommendedName>
    <alternativeName>
        <fullName evidence="7">HSP70</fullName>
    </alternativeName>
    <alternativeName>
        <fullName evidence="7">Heat shock 70 kDa protein</fullName>
    </alternativeName>
    <alternativeName>
        <fullName evidence="7">Heat shock protein 70</fullName>
    </alternativeName>
</protein>
<organism evidence="11 12">
    <name type="scientific">Candidatus Dojkabacteria bacterium CG_4_10_14_0_2_um_filter_Dojkabacteria_WS6_41_15</name>
    <dbReference type="NCBI Taxonomy" id="2014249"/>
    <lineage>
        <taxon>Bacteria</taxon>
        <taxon>Candidatus Dojkabacteria</taxon>
    </lineage>
</organism>
<comment type="caution">
    <text evidence="11">The sequence shown here is derived from an EMBL/GenBank/DDBJ whole genome shotgun (WGS) entry which is preliminary data.</text>
</comment>
<dbReference type="PANTHER" id="PTHR19375">
    <property type="entry name" value="HEAT SHOCK PROTEIN 70KDA"/>
    <property type="match status" value="1"/>
</dbReference>
<dbReference type="PROSITE" id="PS01036">
    <property type="entry name" value="HSP70_3"/>
    <property type="match status" value="1"/>
</dbReference>
<dbReference type="InterPro" id="IPR043129">
    <property type="entry name" value="ATPase_NBD"/>
</dbReference>
<comment type="function">
    <text evidence="7">Acts as a chaperone.</text>
</comment>
<evidence type="ECO:0000256" key="10">
    <source>
        <dbReference type="SAM" id="MobiDB-lite"/>
    </source>
</evidence>
<dbReference type="SUPFAM" id="SSF100920">
    <property type="entry name" value="Heat shock protein 70kD (HSP70), peptide-binding domain"/>
    <property type="match status" value="1"/>
</dbReference>
<dbReference type="FunFam" id="3.30.420.40:FF:000004">
    <property type="entry name" value="Molecular chaperone DnaK"/>
    <property type="match status" value="1"/>
</dbReference>
<evidence type="ECO:0000256" key="6">
    <source>
        <dbReference type="ARBA" id="ARBA00023186"/>
    </source>
</evidence>
<dbReference type="EMBL" id="PFQB01000128">
    <property type="protein sequence ID" value="PJA12087.1"/>
    <property type="molecule type" value="Genomic_DNA"/>
</dbReference>
<sequence length="643" mass="69894">MGKILGIDLGTTNSVAAVMQGGTPRVLPNQQGSNLTPSVVAKGADGESIVGVTAKNQAVLNPKNTIYSIKRLIGRSWKDKEVQRDVKLFPFEMREDKHGGVEVKMNDKWYKPQEISALVLQKMKQDAESYFGEKITEAVITVPAYFDDSQRQATKDAGKIAGLNVLRIVNEPTAAALAYGVDNKKGGKIVVFDLGGGTFDVSILEVGDGVFEVLSTNGNTHLGGDDWDQMLIDMLAKEFKDKEGIDLQTDSSALQRLKEAAEKAKIELSQAQETNINIPYITATKEGPRHLMRKITRSELEKLTHELIEGVEAPCKKALADAKLSISDIDEVILVGGMSRMPAVREKVTKIFGKEPKQDVNPDEVVALGAAVQAGVLKGEVTDITLLDVTPLSLGIETMGNVMTVLIPRNTTIPTEKKQTFTTASDNQPSAEVHVLQGERPMAPDNKTLARFILDGIPPAPRGVPQIEIVYKIDANGILNVSAKDTATNKEQKVTITASTGLSDDEVKNLVEEAEKHADEDKQRKEVAEVRNNADSLTFIAEKTMNDLKDKVSEDDKKSIEEKVKVVRELLSKDVAQTDKDELKAKAEELSKTLQEIGEKAYKAGATTPEAPTDQAAPTEPTEPTAEPTDEKKEGPVEGEVVK</sequence>
<evidence type="ECO:0000313" key="11">
    <source>
        <dbReference type="EMBL" id="PJA12087.1"/>
    </source>
</evidence>
<evidence type="ECO:0000313" key="12">
    <source>
        <dbReference type="Proteomes" id="UP000228952"/>
    </source>
</evidence>
<evidence type="ECO:0000256" key="1">
    <source>
        <dbReference type="ARBA" id="ARBA00007381"/>
    </source>
</evidence>
<dbReference type="Proteomes" id="UP000228952">
    <property type="component" value="Unassembled WGS sequence"/>
</dbReference>
<dbReference type="HAMAP" id="MF_00332">
    <property type="entry name" value="DnaK"/>
    <property type="match status" value="1"/>
</dbReference>
<evidence type="ECO:0000256" key="4">
    <source>
        <dbReference type="ARBA" id="ARBA00022840"/>
    </source>
</evidence>
<keyword evidence="6 7" id="KW-0143">Chaperone</keyword>
<dbReference type="PROSITE" id="PS00297">
    <property type="entry name" value="HSP70_1"/>
    <property type="match status" value="1"/>
</dbReference>
<dbReference type="GO" id="GO:0140662">
    <property type="term" value="F:ATP-dependent protein folding chaperone"/>
    <property type="evidence" value="ECO:0007669"/>
    <property type="project" value="InterPro"/>
</dbReference>
<proteinExistence type="evidence at transcript level"/>
<evidence type="ECO:0000256" key="5">
    <source>
        <dbReference type="ARBA" id="ARBA00023016"/>
    </source>
</evidence>
<keyword evidence="9" id="KW-0175">Coiled coil</keyword>
<keyword evidence="3 7" id="KW-0547">Nucleotide-binding</keyword>
<dbReference type="CDD" id="cd10234">
    <property type="entry name" value="ASKHA_NBD_HSP70_DnaK-like"/>
    <property type="match status" value="1"/>
</dbReference>
<dbReference type="FunFam" id="1.20.1270.10:FF:000001">
    <property type="entry name" value="Molecular chaperone DnaK"/>
    <property type="match status" value="1"/>
</dbReference>
<reference evidence="12" key="1">
    <citation type="submission" date="2017-09" db="EMBL/GenBank/DDBJ databases">
        <title>Depth-based differentiation of microbial function through sediment-hosted aquifers and enrichment of novel symbionts in the deep terrestrial subsurface.</title>
        <authorList>
            <person name="Probst A.J."/>
            <person name="Ladd B."/>
            <person name="Jarett J.K."/>
            <person name="Geller-Mcgrath D.E."/>
            <person name="Sieber C.M.K."/>
            <person name="Emerson J.B."/>
            <person name="Anantharaman K."/>
            <person name="Thomas B.C."/>
            <person name="Malmstrom R."/>
            <person name="Stieglmeier M."/>
            <person name="Klingl A."/>
            <person name="Woyke T."/>
            <person name="Ryan C.M."/>
            <person name="Banfield J.F."/>
        </authorList>
    </citation>
    <scope>NUCLEOTIDE SEQUENCE [LARGE SCALE GENOMIC DNA]</scope>
</reference>
<dbReference type="GO" id="GO:0005524">
    <property type="term" value="F:ATP binding"/>
    <property type="evidence" value="ECO:0007669"/>
    <property type="project" value="UniProtKB-UniRule"/>
</dbReference>
<accession>A0A2M7W0I9</accession>
<dbReference type="NCBIfam" id="NF001413">
    <property type="entry name" value="PRK00290.1"/>
    <property type="match status" value="1"/>
</dbReference>
<dbReference type="Gene3D" id="1.20.1270.10">
    <property type="match status" value="1"/>
</dbReference>
<dbReference type="PRINTS" id="PR00301">
    <property type="entry name" value="HEATSHOCK70"/>
</dbReference>
<feature type="compositionally biased region" description="Basic and acidic residues" evidence="10">
    <location>
        <begin position="629"/>
        <end position="643"/>
    </location>
</feature>
<dbReference type="InterPro" id="IPR012725">
    <property type="entry name" value="Chaperone_DnaK"/>
</dbReference>
<comment type="similarity">
    <text evidence="1 7 8">Belongs to the heat shock protein 70 family.</text>
</comment>
<dbReference type="Gene3D" id="3.90.640.10">
    <property type="entry name" value="Actin, Chain A, domain 4"/>
    <property type="match status" value="1"/>
</dbReference>
<feature type="region of interest" description="Disordered" evidence="10">
    <location>
        <begin position="601"/>
        <end position="643"/>
    </location>
</feature>
<keyword evidence="2 7" id="KW-0597">Phosphoprotein</keyword>
<feature type="coiled-coil region" evidence="9">
    <location>
        <begin position="573"/>
        <end position="600"/>
    </location>
</feature>
<dbReference type="SUPFAM" id="SSF100934">
    <property type="entry name" value="Heat shock protein 70kD (HSP70), C-terminal subdomain"/>
    <property type="match status" value="1"/>
</dbReference>
<dbReference type="FunFam" id="2.60.34.10:FF:000014">
    <property type="entry name" value="Chaperone protein DnaK HSP70"/>
    <property type="match status" value="1"/>
</dbReference>
<dbReference type="InterPro" id="IPR018181">
    <property type="entry name" value="Heat_shock_70_CS"/>
</dbReference>
<dbReference type="Gene3D" id="3.30.420.40">
    <property type="match status" value="2"/>
</dbReference>